<reference evidence="2 3" key="1">
    <citation type="journal article" date="2019" name="Int. J. Syst. Evol. Microbiol.">
        <title>The Global Catalogue of Microorganisms (GCM) 10K type strain sequencing project: providing services to taxonomists for standard genome sequencing and annotation.</title>
        <authorList>
            <consortium name="The Broad Institute Genomics Platform"/>
            <consortium name="The Broad Institute Genome Sequencing Center for Infectious Disease"/>
            <person name="Wu L."/>
            <person name="Ma J."/>
        </authorList>
    </citation>
    <scope>NUCLEOTIDE SEQUENCE [LARGE SCALE GENOMIC DNA]</scope>
    <source>
        <strain evidence="2 3">JCM 6242</strain>
    </source>
</reference>
<feature type="region of interest" description="Disordered" evidence="1">
    <location>
        <begin position="137"/>
        <end position="183"/>
    </location>
</feature>
<evidence type="ECO:0000313" key="3">
    <source>
        <dbReference type="Proteomes" id="UP001500831"/>
    </source>
</evidence>
<keyword evidence="3" id="KW-1185">Reference proteome</keyword>
<sequence>MPGEGYRVLLDCRRRGKALRARSFTFDQIADVLALDHDVSPLRLYRYAHGRTAADVVAAHNDLDPAGTASLREARLYDYESWPATGRRPPARTVAILARLYQTTARRLLTDEAYASYNTAHRDLLDRADHRHLDPHQTPVARVGAPPTPEPATPLTAGDEALPAWGLVPAPDARDSMKPQPVPARALPPDPAHCAELLRALNAEEADVKRRELLFELALLLGGTPALGLLRQLTPSDRERLAAVSRQRAPIDNRTIDLLERLMARLWEMDETSGPRHVLPIAEAKRTLVDNLLKQASLTPVLRKRLLRLYWSLSLMTGWSHFDLTDYAGATRRYHEGLAAAHELQTPAFIAHLHGLLAYMALHQKRHSVALDHAFAAEGWARESGSQLQQAATCIQVARAVSKAKHDESALHLLDRAAGLAARGRSESDFQHLFWLTPECVPSYGLFCFLELKQPDRAISEVKHRLSTMAPGLTRERGILQLECATALIQKREIPEAAAMIREAARIAVGHSSTRLIRSVRQTRARLRPWEDNKHVRDLDEQLRTLPVVS</sequence>
<gene>
    <name evidence="2" type="ORF">GCM10010517_03960</name>
</gene>
<dbReference type="Proteomes" id="UP001500831">
    <property type="component" value="Unassembled WGS sequence"/>
</dbReference>
<accession>A0ABN3VQA0</accession>
<protein>
    <recommendedName>
        <fullName evidence="4">XRE family transcriptional regulator</fullName>
    </recommendedName>
</protein>
<organism evidence="2 3">
    <name type="scientific">Streptosporangium fragile</name>
    <dbReference type="NCBI Taxonomy" id="46186"/>
    <lineage>
        <taxon>Bacteria</taxon>
        <taxon>Bacillati</taxon>
        <taxon>Actinomycetota</taxon>
        <taxon>Actinomycetes</taxon>
        <taxon>Streptosporangiales</taxon>
        <taxon>Streptosporangiaceae</taxon>
        <taxon>Streptosporangium</taxon>
    </lineage>
</organism>
<evidence type="ECO:0008006" key="4">
    <source>
        <dbReference type="Google" id="ProtNLM"/>
    </source>
</evidence>
<proteinExistence type="predicted"/>
<evidence type="ECO:0000313" key="2">
    <source>
        <dbReference type="EMBL" id="GAA2847075.1"/>
    </source>
</evidence>
<dbReference type="RefSeq" id="WP_344967145.1">
    <property type="nucleotide sequence ID" value="NZ_BAAAVI010000002.1"/>
</dbReference>
<dbReference type="InterPro" id="IPR011990">
    <property type="entry name" value="TPR-like_helical_dom_sf"/>
</dbReference>
<evidence type="ECO:0000256" key="1">
    <source>
        <dbReference type="SAM" id="MobiDB-lite"/>
    </source>
</evidence>
<dbReference type="EMBL" id="BAAAVI010000002">
    <property type="protein sequence ID" value="GAA2847075.1"/>
    <property type="molecule type" value="Genomic_DNA"/>
</dbReference>
<dbReference type="Gene3D" id="1.25.40.10">
    <property type="entry name" value="Tetratricopeptide repeat domain"/>
    <property type="match status" value="1"/>
</dbReference>
<comment type="caution">
    <text evidence="2">The sequence shown here is derived from an EMBL/GenBank/DDBJ whole genome shotgun (WGS) entry which is preliminary data.</text>
</comment>
<name>A0ABN3VQA0_9ACTN</name>